<feature type="domain" description="Flavin reductase like" evidence="4">
    <location>
        <begin position="19"/>
        <end position="179"/>
    </location>
</feature>
<keyword evidence="2" id="KW-0285">Flavoprotein</keyword>
<comment type="caution">
    <text evidence="5">The sequence shown here is derived from an EMBL/GenBank/DDBJ whole genome shotgun (WGS) entry which is preliminary data.</text>
</comment>
<gene>
    <name evidence="5" type="ORF">GCM10009765_56980</name>
</gene>
<organism evidence="5 6">
    <name type="scientific">Fodinicola feengrottensis</name>
    <dbReference type="NCBI Taxonomy" id="435914"/>
    <lineage>
        <taxon>Bacteria</taxon>
        <taxon>Bacillati</taxon>
        <taxon>Actinomycetota</taxon>
        <taxon>Actinomycetes</taxon>
        <taxon>Mycobacteriales</taxon>
        <taxon>Fodinicola</taxon>
    </lineage>
</organism>
<dbReference type="PANTHER" id="PTHR43567:SF1">
    <property type="entry name" value="FLAVOREDOXIN"/>
    <property type="match status" value="1"/>
</dbReference>
<comment type="cofactor">
    <cofactor evidence="1">
        <name>FMN</name>
        <dbReference type="ChEBI" id="CHEBI:58210"/>
    </cofactor>
</comment>
<dbReference type="EMBL" id="BAAANY010000023">
    <property type="protein sequence ID" value="GAA1700148.1"/>
    <property type="molecule type" value="Genomic_DNA"/>
</dbReference>
<protein>
    <submittedName>
        <fullName evidence="5">Flavin reductase family protein</fullName>
    </submittedName>
</protein>
<sequence length="209" mass="22881">MVALSATCADVHLRIDPSILYFGTPVVLVTTRNRDGSTNIGPMSSAWALGDTVVLGWSTDSQTAVNLERERECVVNLPSADLHQAVEALAPLTGRDPVPADKTAKFRYEPDKFAAAGFTSQPSDRVAVPRIAQCQLQLEAKVSAIHVPVDPEGGFWIVETHVERVHAHPDIVKAGTDHIDPARWNPLLYVFRHYFGTGDELGRSFRAED</sequence>
<name>A0ABN2I8H2_9ACTN</name>
<evidence type="ECO:0000313" key="5">
    <source>
        <dbReference type="EMBL" id="GAA1700148.1"/>
    </source>
</evidence>
<evidence type="ECO:0000256" key="2">
    <source>
        <dbReference type="ARBA" id="ARBA00022630"/>
    </source>
</evidence>
<evidence type="ECO:0000313" key="6">
    <source>
        <dbReference type="Proteomes" id="UP001500618"/>
    </source>
</evidence>
<evidence type="ECO:0000259" key="4">
    <source>
        <dbReference type="SMART" id="SM00903"/>
    </source>
</evidence>
<dbReference type="Proteomes" id="UP001500618">
    <property type="component" value="Unassembled WGS sequence"/>
</dbReference>
<reference evidence="5 6" key="1">
    <citation type="journal article" date="2019" name="Int. J. Syst. Evol. Microbiol.">
        <title>The Global Catalogue of Microorganisms (GCM) 10K type strain sequencing project: providing services to taxonomists for standard genome sequencing and annotation.</title>
        <authorList>
            <consortium name="The Broad Institute Genomics Platform"/>
            <consortium name="The Broad Institute Genome Sequencing Center for Infectious Disease"/>
            <person name="Wu L."/>
            <person name="Ma J."/>
        </authorList>
    </citation>
    <scope>NUCLEOTIDE SEQUENCE [LARGE SCALE GENOMIC DNA]</scope>
    <source>
        <strain evidence="5 6">JCM 14718</strain>
    </source>
</reference>
<dbReference type="SUPFAM" id="SSF50475">
    <property type="entry name" value="FMN-binding split barrel"/>
    <property type="match status" value="1"/>
</dbReference>
<evidence type="ECO:0000256" key="3">
    <source>
        <dbReference type="ARBA" id="ARBA00038054"/>
    </source>
</evidence>
<dbReference type="InterPro" id="IPR052174">
    <property type="entry name" value="Flavoredoxin"/>
</dbReference>
<accession>A0ABN2I8H2</accession>
<keyword evidence="6" id="KW-1185">Reference proteome</keyword>
<dbReference type="SMART" id="SM00903">
    <property type="entry name" value="Flavin_Reduct"/>
    <property type="match status" value="1"/>
</dbReference>
<comment type="similarity">
    <text evidence="3">Belongs to the flavoredoxin family.</text>
</comment>
<dbReference type="Gene3D" id="2.30.110.10">
    <property type="entry name" value="Electron Transport, Fmn-binding Protein, Chain A"/>
    <property type="match status" value="1"/>
</dbReference>
<dbReference type="InterPro" id="IPR012349">
    <property type="entry name" value="Split_barrel_FMN-bd"/>
</dbReference>
<dbReference type="Pfam" id="PF01613">
    <property type="entry name" value="Flavin_Reduct"/>
    <property type="match status" value="1"/>
</dbReference>
<proteinExistence type="inferred from homology"/>
<evidence type="ECO:0000256" key="1">
    <source>
        <dbReference type="ARBA" id="ARBA00001917"/>
    </source>
</evidence>
<dbReference type="InterPro" id="IPR002563">
    <property type="entry name" value="Flavin_Rdtase-like_dom"/>
</dbReference>
<dbReference type="PANTHER" id="PTHR43567">
    <property type="entry name" value="FLAVOREDOXIN-RELATED-RELATED"/>
    <property type="match status" value="1"/>
</dbReference>
<dbReference type="RefSeq" id="WP_163571630.1">
    <property type="nucleotide sequence ID" value="NZ_BAAANY010000023.1"/>
</dbReference>